<dbReference type="Pfam" id="PF07715">
    <property type="entry name" value="Plug"/>
    <property type="match status" value="1"/>
</dbReference>
<proteinExistence type="inferred from homology"/>
<comment type="subcellular location">
    <subcellularLocation>
        <location evidence="1 8">Cell outer membrane</location>
        <topology evidence="1 8">Multi-pass membrane protein</topology>
    </subcellularLocation>
</comment>
<reference evidence="13 14" key="1">
    <citation type="submission" date="2019-12" db="EMBL/GenBank/DDBJ databases">
        <authorList>
            <person name="Lee S.D."/>
        </authorList>
    </citation>
    <scope>NUCLEOTIDE SEQUENCE [LARGE SCALE GENOMIC DNA]</scope>
    <source>
        <strain evidence="13 14">GH3-10</strain>
    </source>
</reference>
<evidence type="ECO:0000256" key="6">
    <source>
        <dbReference type="ARBA" id="ARBA00023136"/>
    </source>
</evidence>
<keyword evidence="6 8" id="KW-0472">Membrane</keyword>
<keyword evidence="4 8" id="KW-0812">Transmembrane</keyword>
<evidence type="ECO:0000313" key="13">
    <source>
        <dbReference type="EMBL" id="MWV28670.1"/>
    </source>
</evidence>
<dbReference type="Gene3D" id="2.40.170.20">
    <property type="entry name" value="TonB-dependent receptor, beta-barrel domain"/>
    <property type="match status" value="1"/>
</dbReference>
<reference evidence="13 14" key="2">
    <citation type="submission" date="2020-02" db="EMBL/GenBank/DDBJ databases">
        <title>Erythrobacter dongmakensis sp. nov., isolated from a tidal mudflat.</title>
        <authorList>
            <person name="Kim I.S."/>
        </authorList>
    </citation>
    <scope>NUCLEOTIDE SEQUENCE [LARGE SCALE GENOMIC DNA]</scope>
    <source>
        <strain evidence="13 14">GH3-10</strain>
    </source>
</reference>
<keyword evidence="14" id="KW-1185">Reference proteome</keyword>
<keyword evidence="5 9" id="KW-0798">TonB box</keyword>
<dbReference type="InterPro" id="IPR037066">
    <property type="entry name" value="Plug_dom_sf"/>
</dbReference>
<dbReference type="AlphaFoldDB" id="A0A844XFR4"/>
<evidence type="ECO:0000259" key="12">
    <source>
        <dbReference type="Pfam" id="PF07715"/>
    </source>
</evidence>
<dbReference type="PANTHER" id="PTHR47234:SF2">
    <property type="entry name" value="TONB-DEPENDENT RECEPTOR"/>
    <property type="match status" value="1"/>
</dbReference>
<organism evidence="13 14">
    <name type="scientific">Aurantiacibacter rhizosphaerae</name>
    <dbReference type="NCBI Taxonomy" id="2691582"/>
    <lineage>
        <taxon>Bacteria</taxon>
        <taxon>Pseudomonadati</taxon>
        <taxon>Pseudomonadota</taxon>
        <taxon>Alphaproteobacteria</taxon>
        <taxon>Sphingomonadales</taxon>
        <taxon>Erythrobacteraceae</taxon>
        <taxon>Aurantiacibacter</taxon>
    </lineage>
</organism>
<evidence type="ECO:0000256" key="7">
    <source>
        <dbReference type="ARBA" id="ARBA00023237"/>
    </source>
</evidence>
<protein>
    <submittedName>
        <fullName evidence="13">TonB-dependent receptor</fullName>
    </submittedName>
</protein>
<evidence type="ECO:0000256" key="3">
    <source>
        <dbReference type="ARBA" id="ARBA00022452"/>
    </source>
</evidence>
<dbReference type="InterPro" id="IPR012910">
    <property type="entry name" value="Plug_dom"/>
</dbReference>
<comment type="similarity">
    <text evidence="8 9">Belongs to the TonB-dependent receptor family.</text>
</comment>
<comment type="caution">
    <text evidence="13">The sequence shown here is derived from an EMBL/GenBank/DDBJ whole genome shotgun (WGS) entry which is preliminary data.</text>
</comment>
<feature type="domain" description="TonB-dependent receptor-like beta-barrel" evidence="11">
    <location>
        <begin position="423"/>
        <end position="930"/>
    </location>
</feature>
<gene>
    <name evidence="13" type="ORF">GRF63_12210</name>
</gene>
<dbReference type="InterPro" id="IPR000531">
    <property type="entry name" value="Beta-barrel_TonB"/>
</dbReference>
<evidence type="ECO:0000256" key="5">
    <source>
        <dbReference type="ARBA" id="ARBA00023077"/>
    </source>
</evidence>
<dbReference type="PROSITE" id="PS52016">
    <property type="entry name" value="TONB_DEPENDENT_REC_3"/>
    <property type="match status" value="1"/>
</dbReference>
<dbReference type="InterPro" id="IPR039426">
    <property type="entry name" value="TonB-dep_rcpt-like"/>
</dbReference>
<keyword evidence="7 8" id="KW-0998">Cell outer membrane</keyword>
<feature type="domain" description="TonB-dependent receptor plug" evidence="12">
    <location>
        <begin position="69"/>
        <end position="188"/>
    </location>
</feature>
<sequence length="966" mass="102984">MGEDFMKTRLSSRRHSVLGMASCLAITGALCASPAMAQQQAETQTAADDVPTSEPIVVTGSRIARDTFRTATPVTVVSAESIQDQAAINVADALNDLPSFRPQATPATTAIFIGNAGANLADLRGLGAQRSLVLVNGRRFVPGTVAGSGNSPGFTVDLNMIPTALVARSEVVTGGASAAYGSDAVAGVINLILDNEFEGVRGSAQYGISDEGDNEQFFVSGAYGANFADGRGHFILGGEYADSNGVGDCYTREWCAEEYGPVANPIPQVNGLARQIFLPNVRPSTASYNGLFNSGPFAGNEILPDGTLIPHDYGTYYGPPIFQSGGSIDPTHGFYVEFPLVSAVERYNLLARASFEVSDSFIPFVEASFAHIEGRTTGAQSRNLGLSPTDIGIAADNAFLPDNLRQQLVDAGVASVRFGRIANDLGHSKGSVERDAYRIATGAEGNFGNGFSWDLYYQYGKTDYSQVGLNTRKNREYFWAIDAVDEGAFLNGTPNGNIVCRQVALGNPDAAGCAPLNLFGENNFSPAAKAYTYGTVMQETELSRQVIAANVSGDLFELPGGPLGFALGAEYRVEDAEGTTDPDSAANNFYTSPGSGITGPAVRVKEAYLELAAPLLSGVSGAELLEINGAARVTDYSTSGTEITWKVGGTWEPVNGVRFRVTRSRDIRAPNFFELYNPSVASFQFLVDPQDPSGASSLTSVRLSGNPGLNPERANTLTAGVVLSPVQGLNLAVDYYNIDLDDVISTLGGQTILNRCASGAVELCDLVTRSNTGALVALNNTLLNLNQLKTKGVDIEASYSLPVGNGDLTLRALGTYVFDLITVDQAGEVDRAGQNGSPVSQESGVPDFTGRMFAEYETEKWEIGLEAEYISGGLYNATQIGPDQDGYDPTLPNSVSDNSIDDYWYFDARVAFRPLTDRPEVEIFARVDNLFDKDPPNQFPSSYGVTNPILYDVVGRMYRMGVRFEY</sequence>
<keyword evidence="10" id="KW-0732">Signal</keyword>
<evidence type="ECO:0000256" key="2">
    <source>
        <dbReference type="ARBA" id="ARBA00022448"/>
    </source>
</evidence>
<dbReference type="SUPFAM" id="SSF56935">
    <property type="entry name" value="Porins"/>
    <property type="match status" value="1"/>
</dbReference>
<evidence type="ECO:0000256" key="4">
    <source>
        <dbReference type="ARBA" id="ARBA00022692"/>
    </source>
</evidence>
<evidence type="ECO:0000313" key="14">
    <source>
        <dbReference type="Proteomes" id="UP000461409"/>
    </source>
</evidence>
<dbReference type="GO" id="GO:0009279">
    <property type="term" value="C:cell outer membrane"/>
    <property type="evidence" value="ECO:0007669"/>
    <property type="project" value="UniProtKB-SubCell"/>
</dbReference>
<feature type="signal peptide" evidence="10">
    <location>
        <begin position="1"/>
        <end position="37"/>
    </location>
</feature>
<evidence type="ECO:0000256" key="10">
    <source>
        <dbReference type="SAM" id="SignalP"/>
    </source>
</evidence>
<keyword evidence="2 8" id="KW-0813">Transport</keyword>
<keyword evidence="3 8" id="KW-1134">Transmembrane beta strand</keyword>
<accession>A0A844XFR4</accession>
<dbReference type="InterPro" id="IPR036942">
    <property type="entry name" value="Beta-barrel_TonB_sf"/>
</dbReference>
<dbReference type="Pfam" id="PF00593">
    <property type="entry name" value="TonB_dep_Rec_b-barrel"/>
    <property type="match status" value="1"/>
</dbReference>
<evidence type="ECO:0000256" key="8">
    <source>
        <dbReference type="PROSITE-ProRule" id="PRU01360"/>
    </source>
</evidence>
<evidence type="ECO:0000256" key="9">
    <source>
        <dbReference type="RuleBase" id="RU003357"/>
    </source>
</evidence>
<dbReference type="Gene3D" id="2.170.130.10">
    <property type="entry name" value="TonB-dependent receptor, plug domain"/>
    <property type="match status" value="1"/>
</dbReference>
<name>A0A844XFR4_9SPHN</name>
<dbReference type="EMBL" id="WUBR01000002">
    <property type="protein sequence ID" value="MWV28670.1"/>
    <property type="molecule type" value="Genomic_DNA"/>
</dbReference>
<feature type="chain" id="PRO_5032599336" evidence="10">
    <location>
        <begin position="38"/>
        <end position="966"/>
    </location>
</feature>
<keyword evidence="13" id="KW-0675">Receptor</keyword>
<evidence type="ECO:0000259" key="11">
    <source>
        <dbReference type="Pfam" id="PF00593"/>
    </source>
</evidence>
<dbReference type="Proteomes" id="UP000461409">
    <property type="component" value="Unassembled WGS sequence"/>
</dbReference>
<evidence type="ECO:0000256" key="1">
    <source>
        <dbReference type="ARBA" id="ARBA00004571"/>
    </source>
</evidence>
<dbReference type="PANTHER" id="PTHR47234">
    <property type="match status" value="1"/>
</dbReference>